<evidence type="ECO:0000256" key="5">
    <source>
        <dbReference type="ARBA" id="ARBA00038894"/>
    </source>
</evidence>
<proteinExistence type="inferred from homology"/>
<evidence type="ECO:0000256" key="3">
    <source>
        <dbReference type="ARBA" id="ARBA00036002"/>
    </source>
</evidence>
<dbReference type="Gene3D" id="3.10.129.10">
    <property type="entry name" value="Hotdog Thioesterase"/>
    <property type="match status" value="1"/>
</dbReference>
<dbReference type="InterPro" id="IPR029069">
    <property type="entry name" value="HotDog_dom_sf"/>
</dbReference>
<dbReference type="InterPro" id="IPR006683">
    <property type="entry name" value="Thioestr_dom"/>
</dbReference>
<gene>
    <name evidence="11" type="ORF">EBQ24_05830</name>
    <name evidence="10" type="ORF">EBQ26_12015</name>
</gene>
<dbReference type="PANTHER" id="PTHR43240:SF20">
    <property type="entry name" value="MEDIUM_LONG-CHAIN ACYL-COA THIOESTERASE YIGI"/>
    <property type="match status" value="1"/>
</dbReference>
<keyword evidence="1" id="KW-0378">Hydrolase</keyword>
<dbReference type="AlphaFoldDB" id="A0A3M6PXC2"/>
<dbReference type="PANTHER" id="PTHR43240">
    <property type="entry name" value="1,4-DIHYDROXY-2-NAPHTHOYL-COA THIOESTERASE 1"/>
    <property type="match status" value="1"/>
</dbReference>
<evidence type="ECO:0000256" key="1">
    <source>
        <dbReference type="ARBA" id="ARBA00022801"/>
    </source>
</evidence>
<name>A0A3M6PXC2_9BURK</name>
<evidence type="ECO:0000313" key="10">
    <source>
        <dbReference type="EMBL" id="RMW94810.1"/>
    </source>
</evidence>
<dbReference type="EMBL" id="RDQM01000021">
    <property type="protein sequence ID" value="RMW94810.1"/>
    <property type="molecule type" value="Genomic_DNA"/>
</dbReference>
<dbReference type="EMBL" id="RDQK01000012">
    <property type="protein sequence ID" value="RMX09961.1"/>
    <property type="molecule type" value="Genomic_DNA"/>
</dbReference>
<reference evidence="12 13" key="1">
    <citation type="submission" date="2018-10" db="EMBL/GenBank/DDBJ databases">
        <title>Comamonadaceae CDC group NO-1 genome sequencing and assembly.</title>
        <authorList>
            <person name="Bernier A.-M."/>
            <person name="Bernard K."/>
        </authorList>
    </citation>
    <scope>NUCLEOTIDE SEQUENCE [LARGE SCALE GENOMIC DNA]</scope>
    <source>
        <strain evidence="11 13">NML180581</strain>
        <strain evidence="10 12">NML970147</strain>
    </source>
</reference>
<dbReference type="GO" id="GO:0047617">
    <property type="term" value="F:fatty acyl-CoA hydrolase activity"/>
    <property type="evidence" value="ECO:0007669"/>
    <property type="project" value="UniProtKB-EC"/>
</dbReference>
<comment type="catalytic activity">
    <reaction evidence="2">
        <text>a fatty acyl-CoA + H2O = a fatty acid + CoA + H(+)</text>
        <dbReference type="Rhea" id="RHEA:16781"/>
        <dbReference type="ChEBI" id="CHEBI:15377"/>
        <dbReference type="ChEBI" id="CHEBI:15378"/>
        <dbReference type="ChEBI" id="CHEBI:28868"/>
        <dbReference type="ChEBI" id="CHEBI:57287"/>
        <dbReference type="ChEBI" id="CHEBI:77636"/>
        <dbReference type="EC" id="3.1.2.20"/>
    </reaction>
</comment>
<evidence type="ECO:0000313" key="13">
    <source>
        <dbReference type="Proteomes" id="UP000281171"/>
    </source>
</evidence>
<dbReference type="EC" id="3.1.2.20" evidence="5"/>
<comment type="catalytic activity">
    <reaction evidence="7">
        <text>a medium-chain fatty acyl-CoA + H2O = a medium-chain fatty acid + CoA + H(+)</text>
        <dbReference type="Rhea" id="RHEA:68184"/>
        <dbReference type="ChEBI" id="CHEBI:15377"/>
        <dbReference type="ChEBI" id="CHEBI:15378"/>
        <dbReference type="ChEBI" id="CHEBI:57287"/>
        <dbReference type="ChEBI" id="CHEBI:59558"/>
        <dbReference type="ChEBI" id="CHEBI:90546"/>
    </reaction>
</comment>
<evidence type="ECO:0000256" key="6">
    <source>
        <dbReference type="ARBA" id="ARBA00040062"/>
    </source>
</evidence>
<dbReference type="InterPro" id="IPR003736">
    <property type="entry name" value="PAAI_dom"/>
</dbReference>
<evidence type="ECO:0000256" key="2">
    <source>
        <dbReference type="ARBA" id="ARBA00035880"/>
    </source>
</evidence>
<evidence type="ECO:0000256" key="7">
    <source>
        <dbReference type="ARBA" id="ARBA00048062"/>
    </source>
</evidence>
<evidence type="ECO:0000256" key="4">
    <source>
        <dbReference type="ARBA" id="ARBA00038381"/>
    </source>
</evidence>
<comment type="similarity">
    <text evidence="4">Belongs to the YigI thioesterase family.</text>
</comment>
<dbReference type="Proteomes" id="UP000267521">
    <property type="component" value="Unassembled WGS sequence"/>
</dbReference>
<feature type="domain" description="Thioesterase" evidence="9">
    <location>
        <begin position="128"/>
        <end position="197"/>
    </location>
</feature>
<evidence type="ECO:0000256" key="8">
    <source>
        <dbReference type="SAM" id="MobiDB-lite"/>
    </source>
</evidence>
<comment type="caution">
    <text evidence="10">The sequence shown here is derived from an EMBL/GenBank/DDBJ whole genome shotgun (WGS) entry which is preliminary data.</text>
</comment>
<organism evidence="10 12">
    <name type="scientific">Allofranklinella schreckenbergeri</name>
    <dbReference type="NCBI Taxonomy" id="1076744"/>
    <lineage>
        <taxon>Bacteria</taxon>
        <taxon>Pseudomonadati</taxon>
        <taxon>Pseudomonadota</taxon>
        <taxon>Betaproteobacteria</taxon>
        <taxon>Burkholderiales</taxon>
        <taxon>Comamonadaceae</taxon>
        <taxon>Allofranklinella</taxon>
    </lineage>
</organism>
<dbReference type="Proteomes" id="UP000281171">
    <property type="component" value="Unassembled WGS sequence"/>
</dbReference>
<evidence type="ECO:0000313" key="12">
    <source>
        <dbReference type="Proteomes" id="UP000267521"/>
    </source>
</evidence>
<protein>
    <recommendedName>
        <fullName evidence="6">Medium/long-chain acyl-CoA thioesterase YigI</fullName>
        <ecNumber evidence="5">3.1.2.20</ecNumber>
    </recommendedName>
</protein>
<sequence>MKNKNSSRIKAADEARQRPITPNHAFQVTDPANCPGANQASPGAGAQCGPILGLRPLGQPASPGLSAITIPPAAMTLSSDEPPSYIERVQKNFAQQSVMRLMGAELLSIHAGAVDVGLNWSEPLTQQHGFLHAGVLATVLDSTCGYAALSLMPPEADVLSIEFKINLLAPADAPRFRMEGRVVRAGRTITVTEGRAFGITHENGHPREKLVATMHCTLMTVLPRT</sequence>
<evidence type="ECO:0000259" key="9">
    <source>
        <dbReference type="Pfam" id="PF03061"/>
    </source>
</evidence>
<dbReference type="SUPFAM" id="SSF54637">
    <property type="entry name" value="Thioesterase/thiol ester dehydrase-isomerase"/>
    <property type="match status" value="1"/>
</dbReference>
<feature type="region of interest" description="Disordered" evidence="8">
    <location>
        <begin position="1"/>
        <end position="24"/>
    </location>
</feature>
<accession>A0A3M6PXC2</accession>
<accession>A0A3M6R449</accession>
<dbReference type="NCBIfam" id="TIGR00369">
    <property type="entry name" value="unchar_dom_1"/>
    <property type="match status" value="1"/>
</dbReference>
<dbReference type="CDD" id="cd03443">
    <property type="entry name" value="PaaI_thioesterase"/>
    <property type="match status" value="1"/>
</dbReference>
<evidence type="ECO:0000313" key="11">
    <source>
        <dbReference type="EMBL" id="RMX09961.1"/>
    </source>
</evidence>
<dbReference type="Pfam" id="PF03061">
    <property type="entry name" value="4HBT"/>
    <property type="match status" value="1"/>
</dbReference>
<comment type="catalytic activity">
    <reaction evidence="3">
        <text>a long-chain fatty acyl-CoA + H2O = a long-chain fatty acid + CoA + H(+)</text>
        <dbReference type="Rhea" id="RHEA:67680"/>
        <dbReference type="ChEBI" id="CHEBI:15377"/>
        <dbReference type="ChEBI" id="CHEBI:15378"/>
        <dbReference type="ChEBI" id="CHEBI:57287"/>
        <dbReference type="ChEBI" id="CHEBI:57560"/>
        <dbReference type="ChEBI" id="CHEBI:83139"/>
    </reaction>
</comment>